<evidence type="ECO:0000313" key="2">
    <source>
        <dbReference type="Proteomes" id="UP001439008"/>
    </source>
</evidence>
<comment type="caution">
    <text evidence="1">The sequence shown here is derived from an EMBL/GenBank/DDBJ whole genome shotgun (WGS) entry which is preliminary data.</text>
</comment>
<gene>
    <name evidence="1" type="ORF">MHBO_003667</name>
</gene>
<evidence type="ECO:0000313" key="1">
    <source>
        <dbReference type="EMBL" id="MES1922151.1"/>
    </source>
</evidence>
<protein>
    <submittedName>
        <fullName evidence="1">Uncharacterized protein</fullName>
    </submittedName>
</protein>
<keyword evidence="2" id="KW-1185">Reference proteome</keyword>
<name>A0ABV2ARS4_9EUKA</name>
<accession>A0ABV2ARS4</accession>
<sequence>KVTTEGDLQITSFRQAIGYNISSIRKVTLHQDKKVVTVRGTKASIRFNGRLFDSNSITKIKTADSLEASDLYESLRRSIYRRFPEIERACVGRLKWWVDVTDVLEKLIKRRNMRKLMSGDFRNIFKIDIEKIGCNRVDRLFLVVTTSNSLRQNIFDEGQPILFS</sequence>
<reference evidence="1 2" key="1">
    <citation type="journal article" date="2024" name="BMC Biol.">
        <title>Comparative genomics of Ascetosporea gives new insight into the evolutionary basis for animal parasitism in Rhizaria.</title>
        <authorList>
            <person name="Hiltunen Thoren M."/>
            <person name="Onut-Brannstrom I."/>
            <person name="Alfjorden A."/>
            <person name="Peckova H."/>
            <person name="Swords F."/>
            <person name="Hooper C."/>
            <person name="Holzer A.S."/>
            <person name="Bass D."/>
            <person name="Burki F."/>
        </authorList>
    </citation>
    <scope>NUCLEOTIDE SEQUENCE [LARGE SCALE GENOMIC DNA]</scope>
    <source>
        <strain evidence="1">20-A016</strain>
    </source>
</reference>
<organism evidence="1 2">
    <name type="scientific">Bonamia ostreae</name>
    <dbReference type="NCBI Taxonomy" id="126728"/>
    <lineage>
        <taxon>Eukaryota</taxon>
        <taxon>Sar</taxon>
        <taxon>Rhizaria</taxon>
        <taxon>Endomyxa</taxon>
        <taxon>Ascetosporea</taxon>
        <taxon>Haplosporida</taxon>
        <taxon>Bonamia</taxon>
    </lineage>
</organism>
<proteinExistence type="predicted"/>
<feature type="non-terminal residue" evidence="1">
    <location>
        <position position="1"/>
    </location>
</feature>
<dbReference type="EMBL" id="JBDODL010002286">
    <property type="protein sequence ID" value="MES1922151.1"/>
    <property type="molecule type" value="Genomic_DNA"/>
</dbReference>
<dbReference type="Proteomes" id="UP001439008">
    <property type="component" value="Unassembled WGS sequence"/>
</dbReference>